<comment type="caution">
    <text evidence="1">The sequence shown here is derived from an EMBL/GenBank/DDBJ whole genome shotgun (WGS) entry which is preliminary data.</text>
</comment>
<dbReference type="Proteomes" id="UP000299102">
    <property type="component" value="Unassembled WGS sequence"/>
</dbReference>
<organism evidence="1 2">
    <name type="scientific">Eumeta variegata</name>
    <name type="common">Bagworm moth</name>
    <name type="synonym">Eumeta japonica</name>
    <dbReference type="NCBI Taxonomy" id="151549"/>
    <lineage>
        <taxon>Eukaryota</taxon>
        <taxon>Metazoa</taxon>
        <taxon>Ecdysozoa</taxon>
        <taxon>Arthropoda</taxon>
        <taxon>Hexapoda</taxon>
        <taxon>Insecta</taxon>
        <taxon>Pterygota</taxon>
        <taxon>Neoptera</taxon>
        <taxon>Endopterygota</taxon>
        <taxon>Lepidoptera</taxon>
        <taxon>Glossata</taxon>
        <taxon>Ditrysia</taxon>
        <taxon>Tineoidea</taxon>
        <taxon>Psychidae</taxon>
        <taxon>Oiketicinae</taxon>
        <taxon>Eumeta</taxon>
    </lineage>
</organism>
<protein>
    <submittedName>
        <fullName evidence="1">Uncharacterized protein</fullName>
    </submittedName>
</protein>
<gene>
    <name evidence="1" type="ORF">EVAR_40652_1</name>
</gene>
<accession>A0A4C1X2Z8</accession>
<dbReference type="EMBL" id="BGZK01000727">
    <property type="protein sequence ID" value="GBP58108.1"/>
    <property type="molecule type" value="Genomic_DNA"/>
</dbReference>
<keyword evidence="2" id="KW-1185">Reference proteome</keyword>
<name>A0A4C1X2Z8_EUMVA</name>
<sequence length="71" mass="7561">MFEIKSQLLKAGTECGRWRQVLGGRADVTSGARRRGPAPGRAMWATCRPAPAPPTAGVPPRSVLIADNYGK</sequence>
<evidence type="ECO:0000313" key="1">
    <source>
        <dbReference type="EMBL" id="GBP58108.1"/>
    </source>
</evidence>
<reference evidence="1 2" key="1">
    <citation type="journal article" date="2019" name="Commun. Biol.">
        <title>The bagworm genome reveals a unique fibroin gene that provides high tensile strength.</title>
        <authorList>
            <person name="Kono N."/>
            <person name="Nakamura H."/>
            <person name="Ohtoshi R."/>
            <person name="Tomita M."/>
            <person name="Numata K."/>
            <person name="Arakawa K."/>
        </authorList>
    </citation>
    <scope>NUCLEOTIDE SEQUENCE [LARGE SCALE GENOMIC DNA]</scope>
</reference>
<dbReference type="AlphaFoldDB" id="A0A4C1X2Z8"/>
<evidence type="ECO:0000313" key="2">
    <source>
        <dbReference type="Proteomes" id="UP000299102"/>
    </source>
</evidence>
<proteinExistence type="predicted"/>